<dbReference type="AlphaFoldDB" id="A0A915J945"/>
<dbReference type="WBParaSite" id="nRc.2.0.1.t22989-RA">
    <property type="protein sequence ID" value="nRc.2.0.1.t22989-RA"/>
    <property type="gene ID" value="nRc.2.0.1.g22989"/>
</dbReference>
<evidence type="ECO:0000313" key="2">
    <source>
        <dbReference type="WBParaSite" id="nRc.2.0.1.t22989-RA"/>
    </source>
</evidence>
<dbReference type="Proteomes" id="UP000887565">
    <property type="component" value="Unplaced"/>
</dbReference>
<keyword evidence="1" id="KW-1185">Reference proteome</keyword>
<proteinExistence type="predicted"/>
<accession>A0A915J945</accession>
<sequence>MSQAAVDYCKAVWPYCTARAPFVPAIQEKSNRNNAVAVKHSFHDGGTDRVSCCCQKGKSPRMSRYMKDESNI</sequence>
<protein>
    <submittedName>
        <fullName evidence="2">Uncharacterized protein</fullName>
    </submittedName>
</protein>
<evidence type="ECO:0000313" key="1">
    <source>
        <dbReference type="Proteomes" id="UP000887565"/>
    </source>
</evidence>
<organism evidence="1 2">
    <name type="scientific">Romanomermis culicivorax</name>
    <name type="common">Nematode worm</name>
    <dbReference type="NCBI Taxonomy" id="13658"/>
    <lineage>
        <taxon>Eukaryota</taxon>
        <taxon>Metazoa</taxon>
        <taxon>Ecdysozoa</taxon>
        <taxon>Nematoda</taxon>
        <taxon>Enoplea</taxon>
        <taxon>Dorylaimia</taxon>
        <taxon>Mermithida</taxon>
        <taxon>Mermithoidea</taxon>
        <taxon>Mermithidae</taxon>
        <taxon>Romanomermis</taxon>
    </lineage>
</organism>
<name>A0A915J945_ROMCU</name>
<reference evidence="2" key="1">
    <citation type="submission" date="2022-11" db="UniProtKB">
        <authorList>
            <consortium name="WormBaseParasite"/>
        </authorList>
    </citation>
    <scope>IDENTIFICATION</scope>
</reference>